<keyword evidence="9" id="KW-1185">Reference proteome</keyword>
<sequence length="293" mass="32411">MERSESIINKTGNFSAYLGAVVVVFIWSGWITLSRMGVQTNLTPYDITLLRFGTAALLTLPFSFRYDWKNVKWHQILLVALGCGFPYTMLSFIGLKTTKAANAGVLVNGMLPVIGLLFTLFWFKEKVTKMKYFAILILLIANLLISDLASGFSASYLPGILCLLSAALVFSTYMAATRQWGYGMKDVIAFVPLVNVVLFLPFWFTDESAIWTSPLQDVLVQVIYQGVVVSIFALLLITYSVSKLGSGTMSVFLSYVPVVTAILAFFFLKETLSYSEQAGIVLCSVGLMIYSKS</sequence>
<dbReference type="PANTHER" id="PTHR42920">
    <property type="entry name" value="OS03G0707200 PROTEIN-RELATED"/>
    <property type="match status" value="1"/>
</dbReference>
<feature type="domain" description="EamA" evidence="7">
    <location>
        <begin position="15"/>
        <end position="146"/>
    </location>
</feature>
<dbReference type="eggNOG" id="COG0697">
    <property type="taxonomic scope" value="Bacteria"/>
</dbReference>
<comment type="caution">
    <text evidence="8">The sequence shown here is derived from an EMBL/GenBank/DDBJ whole genome shotgun (WGS) entry which is preliminary data.</text>
</comment>
<dbReference type="OrthoDB" id="5416392at2"/>
<feature type="transmembrane region" description="Helical" evidence="6">
    <location>
        <begin position="76"/>
        <end position="95"/>
    </location>
</feature>
<feature type="transmembrane region" description="Helical" evidence="6">
    <location>
        <begin position="187"/>
        <end position="204"/>
    </location>
</feature>
<evidence type="ECO:0000256" key="1">
    <source>
        <dbReference type="ARBA" id="ARBA00004651"/>
    </source>
</evidence>
<dbReference type="InterPro" id="IPR000620">
    <property type="entry name" value="EamA_dom"/>
</dbReference>
<keyword evidence="3 6" id="KW-0812">Transmembrane</keyword>
<dbReference type="PANTHER" id="PTHR42920:SF5">
    <property type="entry name" value="EAMA DOMAIN-CONTAINING PROTEIN"/>
    <property type="match status" value="1"/>
</dbReference>
<evidence type="ECO:0000313" key="9">
    <source>
        <dbReference type="Proteomes" id="UP000030185"/>
    </source>
</evidence>
<proteinExistence type="predicted"/>
<protein>
    <submittedName>
        <fullName evidence="8">Integral membrane protein</fullName>
    </submittedName>
</protein>
<evidence type="ECO:0000313" key="8">
    <source>
        <dbReference type="EMBL" id="GAL83165.1"/>
    </source>
</evidence>
<reference evidence="8 9" key="1">
    <citation type="submission" date="2014-09" db="EMBL/GenBank/DDBJ databases">
        <title>Sporocytophaga myxococcoides PG-01 genome sequencing.</title>
        <authorList>
            <person name="Liu L."/>
            <person name="Gao P.J."/>
            <person name="Chen G.J."/>
            <person name="Wang L.S."/>
        </authorList>
    </citation>
    <scope>NUCLEOTIDE SEQUENCE [LARGE SCALE GENOMIC DNA]</scope>
    <source>
        <strain evidence="8 9">PG-01</strain>
    </source>
</reference>
<feature type="transmembrane region" description="Helical" evidence="6">
    <location>
        <begin position="101"/>
        <end position="123"/>
    </location>
</feature>
<feature type="transmembrane region" description="Helical" evidence="6">
    <location>
        <begin position="132"/>
        <end position="150"/>
    </location>
</feature>
<dbReference type="AlphaFoldDB" id="A0A098L8L2"/>
<evidence type="ECO:0000259" key="7">
    <source>
        <dbReference type="Pfam" id="PF00892"/>
    </source>
</evidence>
<dbReference type="RefSeq" id="WP_045457644.1">
    <property type="nucleotide sequence ID" value="NZ_BBLT01000001.1"/>
</dbReference>
<feature type="domain" description="EamA" evidence="7">
    <location>
        <begin position="158"/>
        <end position="290"/>
    </location>
</feature>
<accession>A0A098L8L2</accession>
<comment type="subcellular location">
    <subcellularLocation>
        <location evidence="1">Cell membrane</location>
        <topology evidence="1">Multi-pass membrane protein</topology>
    </subcellularLocation>
</comment>
<keyword evidence="5 6" id="KW-0472">Membrane</keyword>
<dbReference type="SUPFAM" id="SSF103481">
    <property type="entry name" value="Multidrug resistance efflux transporter EmrE"/>
    <property type="match status" value="2"/>
</dbReference>
<feature type="transmembrane region" description="Helical" evidence="6">
    <location>
        <begin position="251"/>
        <end position="268"/>
    </location>
</feature>
<evidence type="ECO:0000256" key="3">
    <source>
        <dbReference type="ARBA" id="ARBA00022692"/>
    </source>
</evidence>
<dbReference type="GO" id="GO:0005886">
    <property type="term" value="C:plasma membrane"/>
    <property type="evidence" value="ECO:0007669"/>
    <property type="project" value="UniProtKB-SubCell"/>
</dbReference>
<keyword evidence="2" id="KW-1003">Cell membrane</keyword>
<gene>
    <name evidence="8" type="ORF">MYP_391</name>
</gene>
<feature type="transmembrane region" description="Helical" evidence="6">
    <location>
        <begin position="45"/>
        <end position="64"/>
    </location>
</feature>
<organism evidence="8 9">
    <name type="scientific">Sporocytophaga myxococcoides</name>
    <dbReference type="NCBI Taxonomy" id="153721"/>
    <lineage>
        <taxon>Bacteria</taxon>
        <taxon>Pseudomonadati</taxon>
        <taxon>Bacteroidota</taxon>
        <taxon>Cytophagia</taxon>
        <taxon>Cytophagales</taxon>
        <taxon>Cytophagaceae</taxon>
        <taxon>Sporocytophaga</taxon>
    </lineage>
</organism>
<dbReference type="EMBL" id="BBLT01000001">
    <property type="protein sequence ID" value="GAL83165.1"/>
    <property type="molecule type" value="Genomic_DNA"/>
</dbReference>
<dbReference type="InterPro" id="IPR051258">
    <property type="entry name" value="Diverse_Substrate_Transporter"/>
</dbReference>
<evidence type="ECO:0000256" key="2">
    <source>
        <dbReference type="ARBA" id="ARBA00022475"/>
    </source>
</evidence>
<evidence type="ECO:0000256" key="5">
    <source>
        <dbReference type="ARBA" id="ARBA00023136"/>
    </source>
</evidence>
<name>A0A098L8L2_9BACT</name>
<feature type="transmembrane region" description="Helical" evidence="6">
    <location>
        <begin position="12"/>
        <end position="33"/>
    </location>
</feature>
<dbReference type="Proteomes" id="UP000030185">
    <property type="component" value="Unassembled WGS sequence"/>
</dbReference>
<evidence type="ECO:0000256" key="4">
    <source>
        <dbReference type="ARBA" id="ARBA00022989"/>
    </source>
</evidence>
<dbReference type="InterPro" id="IPR037185">
    <property type="entry name" value="EmrE-like"/>
</dbReference>
<keyword evidence="4 6" id="KW-1133">Transmembrane helix</keyword>
<feature type="transmembrane region" description="Helical" evidence="6">
    <location>
        <begin position="219"/>
        <end position="239"/>
    </location>
</feature>
<evidence type="ECO:0000256" key="6">
    <source>
        <dbReference type="SAM" id="Phobius"/>
    </source>
</evidence>
<dbReference type="Pfam" id="PF00892">
    <property type="entry name" value="EamA"/>
    <property type="match status" value="2"/>
</dbReference>
<dbReference type="STRING" id="153721.MYP_391"/>
<feature type="transmembrane region" description="Helical" evidence="6">
    <location>
        <begin position="156"/>
        <end position="175"/>
    </location>
</feature>